<proteinExistence type="predicted"/>
<dbReference type="Proteomes" id="UP000093346">
    <property type="component" value="Chromosome"/>
</dbReference>
<reference evidence="1 2" key="1">
    <citation type="submission" date="2016-03" db="EMBL/GenBank/DDBJ databases">
        <title>Pediococcus and Lactobacillus from brewery environment - whole genome sequencing and assembly.</title>
        <authorList>
            <person name="Behr J."/>
            <person name="Geissler A.J."/>
            <person name="Vogel R.F."/>
        </authorList>
    </citation>
    <scope>NUCLEOTIDE SEQUENCE [LARGE SCALE GENOMIC DNA]</scope>
    <source>
        <strain evidence="1 2">TMW 1.481</strain>
    </source>
</reference>
<organism evidence="1 2">
    <name type="scientific">Fructilactobacillus lindneri</name>
    <dbReference type="NCBI Taxonomy" id="53444"/>
    <lineage>
        <taxon>Bacteria</taxon>
        <taxon>Bacillati</taxon>
        <taxon>Bacillota</taxon>
        <taxon>Bacilli</taxon>
        <taxon>Lactobacillales</taxon>
        <taxon>Lactobacillaceae</taxon>
        <taxon>Fructilactobacillus</taxon>
    </lineage>
</organism>
<protein>
    <submittedName>
        <fullName evidence="1">Uncharacterized protein</fullName>
    </submittedName>
</protein>
<accession>A0AB33BRW8</accession>
<evidence type="ECO:0000313" key="2">
    <source>
        <dbReference type="Proteomes" id="UP000093346"/>
    </source>
</evidence>
<sequence>MVENKNIKKLQHNLEKAISARNNCTISKQRTLSQWCQLVDDLKAKILKKSNHPALKSFEV</sequence>
<dbReference type="KEGG" id="lle:AYR59_04525"/>
<gene>
    <name evidence="1" type="ORF">AYR59_04525</name>
</gene>
<evidence type="ECO:0000313" key="1">
    <source>
        <dbReference type="EMBL" id="ANZ59318.1"/>
    </source>
</evidence>
<dbReference type="AlphaFoldDB" id="A0AB33BRW8"/>
<name>A0AB33BRW8_9LACO</name>
<dbReference type="EMBL" id="CP014907">
    <property type="protein sequence ID" value="ANZ59318.1"/>
    <property type="molecule type" value="Genomic_DNA"/>
</dbReference>
<dbReference type="RefSeq" id="WP_065868685.1">
    <property type="nucleotide sequence ID" value="NZ_CP014907.1"/>
</dbReference>